<dbReference type="GO" id="GO:0006032">
    <property type="term" value="P:chitin catabolic process"/>
    <property type="evidence" value="ECO:0007669"/>
    <property type="project" value="UniProtKB-KW"/>
</dbReference>
<dbReference type="SUPFAM" id="SSF54556">
    <property type="entry name" value="Chitinase insertion domain"/>
    <property type="match status" value="1"/>
</dbReference>
<keyword evidence="4" id="KW-0119">Carbohydrate metabolism</keyword>
<evidence type="ECO:0000256" key="2">
    <source>
        <dbReference type="ARBA" id="ARBA00012729"/>
    </source>
</evidence>
<keyword evidence="5" id="KW-0732">Signal</keyword>
<dbReference type="GO" id="GO:0008061">
    <property type="term" value="F:chitin binding"/>
    <property type="evidence" value="ECO:0007669"/>
    <property type="project" value="InterPro"/>
</dbReference>
<accession>A0A1T4ML36</accession>
<dbReference type="EMBL" id="FUWP01000001">
    <property type="protein sequence ID" value="SJZ67790.1"/>
    <property type="molecule type" value="Genomic_DNA"/>
</dbReference>
<proteinExistence type="predicted"/>
<dbReference type="SMART" id="SM00636">
    <property type="entry name" value="Glyco_18"/>
    <property type="match status" value="1"/>
</dbReference>
<evidence type="ECO:0000259" key="6">
    <source>
        <dbReference type="PROSITE" id="PS51910"/>
    </source>
</evidence>
<dbReference type="Gene3D" id="3.10.50.10">
    <property type="match status" value="1"/>
</dbReference>
<dbReference type="PROSITE" id="PS51910">
    <property type="entry name" value="GH18_2"/>
    <property type="match status" value="1"/>
</dbReference>
<evidence type="ECO:0000313" key="7">
    <source>
        <dbReference type="EMBL" id="SJZ67790.1"/>
    </source>
</evidence>
<dbReference type="InterPro" id="IPR029070">
    <property type="entry name" value="Chitinase_insertion_sf"/>
</dbReference>
<evidence type="ECO:0000256" key="5">
    <source>
        <dbReference type="SAM" id="SignalP"/>
    </source>
</evidence>
<feature type="signal peptide" evidence="5">
    <location>
        <begin position="1"/>
        <end position="30"/>
    </location>
</feature>
<organism evidence="7 8">
    <name type="scientific">Photobacterium toruni</name>
    <dbReference type="NCBI Taxonomy" id="1935446"/>
    <lineage>
        <taxon>Bacteria</taxon>
        <taxon>Pseudomonadati</taxon>
        <taxon>Pseudomonadota</taxon>
        <taxon>Gammaproteobacteria</taxon>
        <taxon>Vibrionales</taxon>
        <taxon>Vibrionaceae</taxon>
        <taxon>Photobacterium</taxon>
    </lineage>
</organism>
<dbReference type="OrthoDB" id="9775889at2"/>
<dbReference type="InterPro" id="IPR001223">
    <property type="entry name" value="Glyco_hydro18_cat"/>
</dbReference>
<dbReference type="AlphaFoldDB" id="A0A1T4ML36"/>
<dbReference type="EC" id="3.2.1.14" evidence="2"/>
<dbReference type="InterPro" id="IPR050314">
    <property type="entry name" value="Glycosyl_Hydrlase_18"/>
</dbReference>
<sequence>MTSFFNTTRALSLYSLLACSLLSQINLTHAAEKLPSSVVAAYYPDWKVYTPNNPYSASMIPAEKLTHIIYAFLAVCGPVDSSPDNIKKLMKTQCLDKPIGSAIILDEYAALQIKLTGETSTKVGYKGNFGQLKALSDKYPHLSILPSFGGWTLSEPFHTVATNPLYRQTFINTAVDLITKYDFFDGIQIDWEYPGGYGLSGKGQNQVAQEREAYSLLIEELRCKLNELGNQHNRKYQLSAAVNADKKTLPGINWSQVTQHLDQLYLMSFDFLGNWDDIVGHHSNLYSTPNTPNNNSVDNVVKTLINKQVDRNKIIIGSPFYGRGWQGVNFISPDKLENLKSQGGLRKGSDIKDPGYFNYSDISKYFMNNPKLGYRYYYDEHAEAAVLYNKKNKEYISFEDKRSLKAKADYVKKHKLGGVFGWEITSDTNNELISTLDNSLNP</sequence>
<keyword evidence="7" id="KW-0326">Glycosidase</keyword>
<dbReference type="PANTHER" id="PTHR11177:SF317">
    <property type="entry name" value="CHITINASE 12-RELATED"/>
    <property type="match status" value="1"/>
</dbReference>
<dbReference type="InterPro" id="IPR017853">
    <property type="entry name" value="GH"/>
</dbReference>
<gene>
    <name evidence="7" type="primary">chiA_1</name>
    <name evidence="7" type="ORF">CZ814_00525</name>
</gene>
<keyword evidence="3" id="KW-0146">Chitin degradation</keyword>
<keyword evidence="7" id="KW-0378">Hydrolase</keyword>
<dbReference type="PANTHER" id="PTHR11177">
    <property type="entry name" value="CHITINASE"/>
    <property type="match status" value="1"/>
</dbReference>
<evidence type="ECO:0000256" key="3">
    <source>
        <dbReference type="ARBA" id="ARBA00023024"/>
    </source>
</evidence>
<evidence type="ECO:0000256" key="1">
    <source>
        <dbReference type="ARBA" id="ARBA00000822"/>
    </source>
</evidence>
<dbReference type="SUPFAM" id="SSF51445">
    <property type="entry name" value="(Trans)glycosidases"/>
    <property type="match status" value="1"/>
</dbReference>
<feature type="domain" description="GH18" evidence="6">
    <location>
        <begin position="37"/>
        <end position="442"/>
    </location>
</feature>
<dbReference type="Gene3D" id="3.20.20.80">
    <property type="entry name" value="Glycosidases"/>
    <property type="match status" value="1"/>
</dbReference>
<dbReference type="Proteomes" id="UP000191116">
    <property type="component" value="Unassembled WGS sequence"/>
</dbReference>
<evidence type="ECO:0000256" key="4">
    <source>
        <dbReference type="ARBA" id="ARBA00023326"/>
    </source>
</evidence>
<dbReference type="GO" id="GO:0000272">
    <property type="term" value="P:polysaccharide catabolic process"/>
    <property type="evidence" value="ECO:0007669"/>
    <property type="project" value="UniProtKB-KW"/>
</dbReference>
<protein>
    <recommendedName>
        <fullName evidence="2">chitinase</fullName>
        <ecNumber evidence="2">3.2.1.14</ecNumber>
    </recommendedName>
</protein>
<feature type="chain" id="PRO_5013341060" description="chitinase" evidence="5">
    <location>
        <begin position="31"/>
        <end position="442"/>
    </location>
</feature>
<dbReference type="InterPro" id="IPR011583">
    <property type="entry name" value="Chitinase_II/V-like_cat"/>
</dbReference>
<evidence type="ECO:0000313" key="8">
    <source>
        <dbReference type="Proteomes" id="UP000191116"/>
    </source>
</evidence>
<dbReference type="GO" id="GO:0008843">
    <property type="term" value="F:endochitinase activity"/>
    <property type="evidence" value="ECO:0007669"/>
    <property type="project" value="UniProtKB-EC"/>
</dbReference>
<reference evidence="7 8" key="1">
    <citation type="submission" date="2017-02" db="EMBL/GenBank/DDBJ databases">
        <authorList>
            <person name="Peterson S.W."/>
        </authorList>
    </citation>
    <scope>NUCLEOTIDE SEQUENCE [LARGE SCALE GENOMIC DNA]</scope>
    <source>
        <strain evidence="7 8">CECT 9189</strain>
    </source>
</reference>
<dbReference type="Pfam" id="PF00704">
    <property type="entry name" value="Glyco_hydro_18"/>
    <property type="match status" value="1"/>
</dbReference>
<comment type="catalytic activity">
    <reaction evidence="1">
        <text>Random endo-hydrolysis of N-acetyl-beta-D-glucosaminide (1-&gt;4)-beta-linkages in chitin and chitodextrins.</text>
        <dbReference type="EC" id="3.2.1.14"/>
    </reaction>
</comment>
<keyword evidence="4" id="KW-0624">Polysaccharide degradation</keyword>
<name>A0A1T4ML36_9GAMM</name>
<dbReference type="CDD" id="cd06548">
    <property type="entry name" value="GH18_chitinase"/>
    <property type="match status" value="1"/>
</dbReference>